<evidence type="ECO:0000256" key="5">
    <source>
        <dbReference type="ARBA" id="ARBA00022741"/>
    </source>
</evidence>
<feature type="domain" description="Carbohydrate kinase FGGY C-terminal" evidence="13">
    <location>
        <begin position="263"/>
        <end position="449"/>
    </location>
</feature>
<dbReference type="NCBIfam" id="TIGR01311">
    <property type="entry name" value="glycerol_kin"/>
    <property type="match status" value="1"/>
</dbReference>
<proteinExistence type="inferred from homology"/>
<dbReference type="GO" id="GO:0005524">
    <property type="term" value="F:ATP binding"/>
    <property type="evidence" value="ECO:0007669"/>
    <property type="project" value="UniProtKB-KW"/>
</dbReference>
<dbReference type="AlphaFoldDB" id="A0A1G5SAM2"/>
<keyword evidence="6 11" id="KW-0418">Kinase</keyword>
<keyword evidence="5" id="KW-0547">Nucleotide-binding</keyword>
<feature type="domain" description="Carbohydrate kinase FGGY N-terminal" evidence="12">
    <location>
        <begin position="7"/>
        <end position="252"/>
    </location>
</feature>
<evidence type="ECO:0000256" key="4">
    <source>
        <dbReference type="ARBA" id="ARBA00022679"/>
    </source>
</evidence>
<evidence type="ECO:0000256" key="2">
    <source>
        <dbReference type="ARBA" id="ARBA00009156"/>
    </source>
</evidence>
<evidence type="ECO:0000259" key="12">
    <source>
        <dbReference type="Pfam" id="PF00370"/>
    </source>
</evidence>
<dbReference type="PIRSF" id="PIRSF000538">
    <property type="entry name" value="GlpK"/>
    <property type="match status" value="1"/>
</dbReference>
<evidence type="ECO:0000256" key="11">
    <source>
        <dbReference type="RuleBase" id="RU003733"/>
    </source>
</evidence>
<dbReference type="GO" id="GO:0005829">
    <property type="term" value="C:cytosol"/>
    <property type="evidence" value="ECO:0007669"/>
    <property type="project" value="TreeGrafter"/>
</dbReference>
<dbReference type="PROSITE" id="PS00445">
    <property type="entry name" value="FGGY_KINASES_2"/>
    <property type="match status" value="1"/>
</dbReference>
<evidence type="ECO:0000256" key="10">
    <source>
        <dbReference type="ARBA" id="ARBA00052101"/>
    </source>
</evidence>
<dbReference type="Pfam" id="PF00370">
    <property type="entry name" value="FGGY_N"/>
    <property type="match status" value="1"/>
</dbReference>
<dbReference type="CDD" id="cd07786">
    <property type="entry name" value="FGGY_EcGK_like"/>
    <property type="match status" value="1"/>
</dbReference>
<dbReference type="PROSITE" id="PS00933">
    <property type="entry name" value="FGGY_KINASES_1"/>
    <property type="match status" value="1"/>
</dbReference>
<keyword evidence="7" id="KW-0319">Glycerol metabolism</keyword>
<dbReference type="NCBIfam" id="NF000756">
    <property type="entry name" value="PRK00047.1"/>
    <property type="match status" value="1"/>
</dbReference>
<reference evidence="14 15" key="1">
    <citation type="submission" date="2016-10" db="EMBL/GenBank/DDBJ databases">
        <authorList>
            <person name="de Groot N.N."/>
        </authorList>
    </citation>
    <scope>NUCLEOTIDE SEQUENCE [LARGE SCALE GENOMIC DNA]</scope>
    <source>
        <strain evidence="14">1</strain>
    </source>
</reference>
<dbReference type="OrthoDB" id="9805576at2"/>
<comment type="catalytic activity">
    <reaction evidence="10">
        <text>glycerol + ATP = sn-glycerol 3-phosphate + ADP + H(+)</text>
        <dbReference type="Rhea" id="RHEA:21644"/>
        <dbReference type="ChEBI" id="CHEBI:15378"/>
        <dbReference type="ChEBI" id="CHEBI:17754"/>
        <dbReference type="ChEBI" id="CHEBI:30616"/>
        <dbReference type="ChEBI" id="CHEBI:57597"/>
        <dbReference type="ChEBI" id="CHEBI:456216"/>
        <dbReference type="EC" id="2.7.1.30"/>
    </reaction>
</comment>
<dbReference type="InterPro" id="IPR018483">
    <property type="entry name" value="Carb_kinase_FGGY_CS"/>
</dbReference>
<keyword evidence="15" id="KW-1185">Reference proteome</keyword>
<keyword evidence="8" id="KW-0067">ATP-binding</keyword>
<dbReference type="InterPro" id="IPR005999">
    <property type="entry name" value="Glycerol_kin"/>
</dbReference>
<accession>A0A1G5SAM2</accession>
<dbReference type="InterPro" id="IPR000577">
    <property type="entry name" value="Carb_kinase_FGGY"/>
</dbReference>
<dbReference type="InterPro" id="IPR018485">
    <property type="entry name" value="FGGY_C"/>
</dbReference>
<dbReference type="Proteomes" id="UP000198729">
    <property type="component" value="Unassembled WGS sequence"/>
</dbReference>
<dbReference type="STRING" id="51642.NSMM_140017"/>
<dbReference type="Gene3D" id="3.30.420.40">
    <property type="match status" value="2"/>
</dbReference>
<comment type="pathway">
    <text evidence="1">Polyol metabolism; glycerol degradation via glycerol kinase pathway; sn-glycerol 3-phosphate from glycerol: step 1/1.</text>
</comment>
<evidence type="ECO:0000256" key="1">
    <source>
        <dbReference type="ARBA" id="ARBA00005190"/>
    </source>
</evidence>
<dbReference type="Pfam" id="PF02782">
    <property type="entry name" value="FGGY_C"/>
    <property type="match status" value="1"/>
</dbReference>
<sequence>MSNKPAILAIDQGTSSTRAILFSATLDKLAVYQKELTLQYPQKGWVEQKPEAIWQDTLEVCRKVLDKVPNGASSVAVIGITNQRETSIIWDRTTGKPVYPAIVWQDRRTTSFYEKLKQWGHEPLVTAKTGLLLDPYFSAGKIAWILDHVDGARNWARSGELAFGTIDCYLLWYLTGGKVHATDATNAARTLLFNIHTQQWDEELLTLFGIPDAILPQVKDNAADFGVTDRVLFGREILIGGMAGDQHAALIGQGCIAPGMVKSTYGTGCFALMNIGQEFRASKHRLLTTPAYRLAGKTTYAIEGSIFVAGAAIQWLRDNLEFFSDSAMSETLALSVPDSNDVYFVPAFTGLGAPYWQSDVRGMIYGLTRETTKAHITRAALEAQGFQTRDLITAIEGDGGYQASVIRIDGGLVANQFMCQFLADMLGRPVEVPVITEATALGAACLAGITVGLFPGLEVMQKNWRCERIFQPVMPEDVRARLYTGWRAAVEKLL</sequence>
<evidence type="ECO:0000256" key="8">
    <source>
        <dbReference type="ARBA" id="ARBA00022840"/>
    </source>
</evidence>
<dbReference type="GO" id="GO:0004370">
    <property type="term" value="F:glycerol kinase activity"/>
    <property type="evidence" value="ECO:0007669"/>
    <property type="project" value="UniProtKB-EC"/>
</dbReference>
<gene>
    <name evidence="14" type="primary">glpK</name>
    <name evidence="14" type="ORF">NSMM_140017</name>
</gene>
<comment type="similarity">
    <text evidence="2 11">Belongs to the FGGY kinase family.</text>
</comment>
<dbReference type="EC" id="2.7.1.30" evidence="3"/>
<evidence type="ECO:0000313" key="14">
    <source>
        <dbReference type="EMBL" id="SCZ84254.1"/>
    </source>
</evidence>
<dbReference type="PANTHER" id="PTHR10196">
    <property type="entry name" value="SUGAR KINASE"/>
    <property type="match status" value="1"/>
</dbReference>
<dbReference type="InterPro" id="IPR043129">
    <property type="entry name" value="ATPase_NBD"/>
</dbReference>
<name>A0A1G5SAM2_9PROT</name>
<keyword evidence="4 11" id="KW-0808">Transferase</keyword>
<evidence type="ECO:0000313" key="15">
    <source>
        <dbReference type="Proteomes" id="UP000198729"/>
    </source>
</evidence>
<dbReference type="InterPro" id="IPR018484">
    <property type="entry name" value="FGGY_N"/>
</dbReference>
<evidence type="ECO:0000256" key="7">
    <source>
        <dbReference type="ARBA" id="ARBA00022798"/>
    </source>
</evidence>
<organism evidence="14 15">
    <name type="scientific">Nitrosomonas mobilis</name>
    <dbReference type="NCBI Taxonomy" id="51642"/>
    <lineage>
        <taxon>Bacteria</taxon>
        <taxon>Pseudomonadati</taxon>
        <taxon>Pseudomonadota</taxon>
        <taxon>Betaproteobacteria</taxon>
        <taxon>Nitrosomonadales</taxon>
        <taxon>Nitrosomonadaceae</taxon>
        <taxon>Nitrosomonas</taxon>
    </lineage>
</organism>
<evidence type="ECO:0000256" key="6">
    <source>
        <dbReference type="ARBA" id="ARBA00022777"/>
    </source>
</evidence>
<evidence type="ECO:0000256" key="9">
    <source>
        <dbReference type="ARBA" id="ARBA00043149"/>
    </source>
</evidence>
<dbReference type="RefSeq" id="WP_090283591.1">
    <property type="nucleotide sequence ID" value="NZ_FMWO01000019.1"/>
</dbReference>
<dbReference type="GO" id="GO:0019563">
    <property type="term" value="P:glycerol catabolic process"/>
    <property type="evidence" value="ECO:0007669"/>
    <property type="project" value="TreeGrafter"/>
</dbReference>
<dbReference type="GO" id="GO:0006072">
    <property type="term" value="P:glycerol-3-phosphate metabolic process"/>
    <property type="evidence" value="ECO:0007669"/>
    <property type="project" value="InterPro"/>
</dbReference>
<protein>
    <recommendedName>
        <fullName evidence="3">glycerol kinase</fullName>
        <ecNumber evidence="3">2.7.1.30</ecNumber>
    </recommendedName>
    <alternativeName>
        <fullName evidence="9">ATP:glycerol 3-phosphotransferase</fullName>
    </alternativeName>
</protein>
<evidence type="ECO:0000259" key="13">
    <source>
        <dbReference type="Pfam" id="PF02782"/>
    </source>
</evidence>
<evidence type="ECO:0000256" key="3">
    <source>
        <dbReference type="ARBA" id="ARBA00012099"/>
    </source>
</evidence>
<dbReference type="FunFam" id="3.30.420.40:FF:000007">
    <property type="entry name" value="Glycerol kinase"/>
    <property type="match status" value="1"/>
</dbReference>
<dbReference type="SUPFAM" id="SSF53067">
    <property type="entry name" value="Actin-like ATPase domain"/>
    <property type="match status" value="2"/>
</dbReference>
<dbReference type="FunFam" id="3.30.420.40:FF:000008">
    <property type="entry name" value="Glycerol kinase"/>
    <property type="match status" value="1"/>
</dbReference>
<dbReference type="PANTHER" id="PTHR10196:SF78">
    <property type="entry name" value="GLYCEROL KINASE"/>
    <property type="match status" value="1"/>
</dbReference>
<dbReference type="EMBL" id="FMWO01000019">
    <property type="protein sequence ID" value="SCZ84254.1"/>
    <property type="molecule type" value="Genomic_DNA"/>
</dbReference>